<dbReference type="RefSeq" id="WP_108621949.1">
    <property type="nucleotide sequence ID" value="NZ_CP028901.1"/>
</dbReference>
<dbReference type="KEGG" id="boz:DBV39_13350"/>
<reference evidence="1 2" key="1">
    <citation type="submission" date="2018-04" db="EMBL/GenBank/DDBJ databases">
        <title>Bordetella sp. HZ20 isolated from seawater.</title>
        <authorList>
            <person name="Sun C."/>
        </authorList>
    </citation>
    <scope>NUCLEOTIDE SEQUENCE [LARGE SCALE GENOMIC DNA]</scope>
    <source>
        <strain evidence="1 2">HZ20</strain>
    </source>
</reference>
<accession>A0A2R4XL75</accession>
<evidence type="ECO:0000313" key="2">
    <source>
        <dbReference type="Proteomes" id="UP000244571"/>
    </source>
</evidence>
<dbReference type="EMBL" id="CP028901">
    <property type="protein sequence ID" value="AWB34533.1"/>
    <property type="molecule type" value="Genomic_DNA"/>
</dbReference>
<sequence>MHPYLSGKELSVCGGWLMSDTQTVAFAITSEKDRPYLPFLDAAADACRDADSQFQRLPLAMQARGYMTIVQKGNGLDDSEKRRLLTIAQRAAREYVEGAGYDVHFPESAESTLQSLLVKYAWTETLSPDDWYLPDRIGSPQVIRAMALALNQYWTPEAAGVTDASADSVAKARAQFGVQLMRMRSEGRQAGLQSQTSASLRRALKAFQSGDIRTSETKDLPGLPQSLFDSLTKLLSVS</sequence>
<proteinExistence type="predicted"/>
<name>A0A2R4XL75_9BURK</name>
<protein>
    <submittedName>
        <fullName evidence="1">Uncharacterized protein</fullName>
    </submittedName>
</protein>
<keyword evidence="2" id="KW-1185">Reference proteome</keyword>
<evidence type="ECO:0000313" key="1">
    <source>
        <dbReference type="EMBL" id="AWB34533.1"/>
    </source>
</evidence>
<dbReference type="Proteomes" id="UP000244571">
    <property type="component" value="Chromosome"/>
</dbReference>
<organism evidence="1 2">
    <name type="scientific">Orrella marina</name>
    <dbReference type="NCBI Taxonomy" id="2163011"/>
    <lineage>
        <taxon>Bacteria</taxon>
        <taxon>Pseudomonadati</taxon>
        <taxon>Pseudomonadota</taxon>
        <taxon>Betaproteobacteria</taxon>
        <taxon>Burkholderiales</taxon>
        <taxon>Alcaligenaceae</taxon>
        <taxon>Orrella</taxon>
    </lineage>
</organism>
<gene>
    <name evidence="1" type="ORF">DBV39_13350</name>
</gene>
<dbReference type="AlphaFoldDB" id="A0A2R4XL75"/>
<dbReference type="OrthoDB" id="10019848at2"/>